<comment type="caution">
    <text evidence="2">The sequence shown here is derived from an EMBL/GenBank/DDBJ whole genome shotgun (WGS) entry which is preliminary data.</text>
</comment>
<evidence type="ECO:0000256" key="1">
    <source>
        <dbReference type="SAM" id="SignalP"/>
    </source>
</evidence>
<proteinExistence type="predicted"/>
<protein>
    <submittedName>
        <fullName evidence="2">Uncharacterized protein</fullName>
    </submittedName>
</protein>
<feature type="non-terminal residue" evidence="2">
    <location>
        <position position="139"/>
    </location>
</feature>
<evidence type="ECO:0000313" key="2">
    <source>
        <dbReference type="EMBL" id="CAL4195145.1"/>
    </source>
</evidence>
<gene>
    <name evidence="2" type="ORF">MNOR_LOCUS37023</name>
</gene>
<dbReference type="AlphaFoldDB" id="A0AAV2SI22"/>
<accession>A0AAV2SI22</accession>
<keyword evidence="1" id="KW-0732">Signal</keyword>
<feature type="signal peptide" evidence="1">
    <location>
        <begin position="1"/>
        <end position="22"/>
    </location>
</feature>
<evidence type="ECO:0000313" key="3">
    <source>
        <dbReference type="Proteomes" id="UP001497623"/>
    </source>
</evidence>
<reference evidence="2 3" key="1">
    <citation type="submission" date="2024-05" db="EMBL/GenBank/DDBJ databases">
        <authorList>
            <person name="Wallberg A."/>
        </authorList>
    </citation>
    <scope>NUCLEOTIDE SEQUENCE [LARGE SCALE GENOMIC DNA]</scope>
</reference>
<name>A0AAV2SI22_MEGNR</name>
<dbReference type="Proteomes" id="UP001497623">
    <property type="component" value="Unassembled WGS sequence"/>
</dbReference>
<sequence length="139" mass="15549">MKATSQWIGVLSILLLSLRIEAACHTCVYCEELDSDTRVTETEPDCLKTFTTVGKYIYITRLTTISYFNVNLSFPISRVFSPFEIVESCNEKVGQDEVCSGNSDYCNVASATGQLTNLGNTVAIYSYYTSVSWILNNMF</sequence>
<keyword evidence="3" id="KW-1185">Reference proteome</keyword>
<organism evidence="2 3">
    <name type="scientific">Meganyctiphanes norvegica</name>
    <name type="common">Northern krill</name>
    <name type="synonym">Thysanopoda norvegica</name>
    <dbReference type="NCBI Taxonomy" id="48144"/>
    <lineage>
        <taxon>Eukaryota</taxon>
        <taxon>Metazoa</taxon>
        <taxon>Ecdysozoa</taxon>
        <taxon>Arthropoda</taxon>
        <taxon>Crustacea</taxon>
        <taxon>Multicrustacea</taxon>
        <taxon>Malacostraca</taxon>
        <taxon>Eumalacostraca</taxon>
        <taxon>Eucarida</taxon>
        <taxon>Euphausiacea</taxon>
        <taxon>Euphausiidae</taxon>
        <taxon>Meganyctiphanes</taxon>
    </lineage>
</organism>
<dbReference type="EMBL" id="CAXKWB010071483">
    <property type="protein sequence ID" value="CAL4195145.1"/>
    <property type="molecule type" value="Genomic_DNA"/>
</dbReference>
<feature type="chain" id="PRO_5043651742" evidence="1">
    <location>
        <begin position="23"/>
        <end position="139"/>
    </location>
</feature>